<dbReference type="AlphaFoldDB" id="A0A1H3DXW5"/>
<evidence type="ECO:0000313" key="2">
    <source>
        <dbReference type="Proteomes" id="UP000198539"/>
    </source>
</evidence>
<dbReference type="OrthoDB" id="9876008at2"/>
<reference evidence="1 2" key="1">
    <citation type="submission" date="2016-10" db="EMBL/GenBank/DDBJ databases">
        <authorList>
            <person name="de Groot N.N."/>
        </authorList>
    </citation>
    <scope>NUCLEOTIDE SEQUENCE [LARGE SCALE GENOMIC DNA]</scope>
    <source>
        <strain evidence="1 2">CGMCC 1.8894</strain>
    </source>
</reference>
<keyword evidence="2" id="KW-1185">Reference proteome</keyword>
<dbReference type="Proteomes" id="UP000198539">
    <property type="component" value="Unassembled WGS sequence"/>
</dbReference>
<organism evidence="1 2">
    <name type="scientific">Roseicitreum antarcticum</name>
    <dbReference type="NCBI Taxonomy" id="564137"/>
    <lineage>
        <taxon>Bacteria</taxon>
        <taxon>Pseudomonadati</taxon>
        <taxon>Pseudomonadota</taxon>
        <taxon>Alphaproteobacteria</taxon>
        <taxon>Rhodobacterales</taxon>
        <taxon>Paracoccaceae</taxon>
        <taxon>Roseicitreum</taxon>
    </lineage>
</organism>
<proteinExistence type="predicted"/>
<dbReference type="EMBL" id="FNOM01000016">
    <property type="protein sequence ID" value="SDX71160.1"/>
    <property type="molecule type" value="Genomic_DNA"/>
</dbReference>
<accession>A0A1H3DXW5</accession>
<gene>
    <name evidence="1" type="ORF">SAMN04488238_11648</name>
</gene>
<protein>
    <submittedName>
        <fullName evidence="1">Uncharacterized protein</fullName>
    </submittedName>
</protein>
<name>A0A1H3DXW5_9RHOB</name>
<evidence type="ECO:0000313" key="1">
    <source>
        <dbReference type="EMBL" id="SDX71160.1"/>
    </source>
</evidence>
<sequence>MLKPETELSINRLSDALRTSFEWIVKRDREVAIGDIAEAWAELTASALQDVQLMAPPIVDHTEPFLPFIETHKIRTDLFRVALSGMRGGPRLDLIFQVWFDTEDASGGFGVPLIMQKIPSAGLMPDLVWNDLREAAKKLNAATPSGRIVLFGDGSDFDWGETRISRFNPIMVMNAHTFASIQASPHPVSGRLHYHFCDDLASGWIGDPALSGRENSPVLDEILSNFHVGHVLRISIFKQGK</sequence>
<dbReference type="RefSeq" id="WP_092892067.1">
    <property type="nucleotide sequence ID" value="NZ_CP061498.1"/>
</dbReference>
<dbReference type="STRING" id="564137.SAMN04488238_11648"/>